<dbReference type="RefSeq" id="WP_136830821.1">
    <property type="nucleotide sequence ID" value="NZ_SWBM01000001.1"/>
</dbReference>
<proteinExistence type="predicted"/>
<name>A0A4U1DBE1_9BACI</name>
<dbReference type="OrthoDB" id="2691912at2"/>
<gene>
    <name evidence="1" type="ORF">FA727_10440</name>
</gene>
<evidence type="ECO:0000313" key="2">
    <source>
        <dbReference type="Proteomes" id="UP000307756"/>
    </source>
</evidence>
<comment type="caution">
    <text evidence="1">The sequence shown here is derived from an EMBL/GenBank/DDBJ whole genome shotgun (WGS) entry which is preliminary data.</text>
</comment>
<organism evidence="1 2">
    <name type="scientific">Robertmurraya kyonggiensis</name>
    <dbReference type="NCBI Taxonomy" id="1037680"/>
    <lineage>
        <taxon>Bacteria</taxon>
        <taxon>Bacillati</taxon>
        <taxon>Bacillota</taxon>
        <taxon>Bacilli</taxon>
        <taxon>Bacillales</taxon>
        <taxon>Bacillaceae</taxon>
        <taxon>Robertmurraya</taxon>
    </lineage>
</organism>
<keyword evidence="2" id="KW-1185">Reference proteome</keyword>
<dbReference type="AlphaFoldDB" id="A0A4U1DBE1"/>
<evidence type="ECO:0008006" key="3">
    <source>
        <dbReference type="Google" id="ProtNLM"/>
    </source>
</evidence>
<reference evidence="1 2" key="1">
    <citation type="journal article" date="2011" name="J. Microbiol.">
        <title>Bacillus kyonggiensis sp. nov., isolated from soil of a lettuce field.</title>
        <authorList>
            <person name="Dong K."/>
            <person name="Lee S."/>
        </authorList>
    </citation>
    <scope>NUCLEOTIDE SEQUENCE [LARGE SCALE GENOMIC DNA]</scope>
    <source>
        <strain evidence="1 2">NB22</strain>
    </source>
</reference>
<evidence type="ECO:0000313" key="1">
    <source>
        <dbReference type="EMBL" id="TKC19925.1"/>
    </source>
</evidence>
<accession>A0A4U1DBE1</accession>
<dbReference type="Proteomes" id="UP000307756">
    <property type="component" value="Unassembled WGS sequence"/>
</dbReference>
<dbReference type="EMBL" id="SWBM01000001">
    <property type="protein sequence ID" value="TKC19925.1"/>
    <property type="molecule type" value="Genomic_DNA"/>
</dbReference>
<protein>
    <recommendedName>
        <fullName evidence="3">LysM domain-containing protein</fullName>
    </recommendedName>
</protein>
<sequence>MKRLFGLGIIALILFIIYYDLSKGTLPITIETTTAAQVENTEQEVATAEMDYFEKEVNSGDTVLSIIESQLDAAIPVSIQEVIHDFNSLNKGISAEKIQIGKTYKFPDYANLHE</sequence>